<name>A0A8H7D5W5_9AGAR</name>
<comment type="similarity">
    <text evidence="1">Belongs to the multicopper oxidase family.</text>
</comment>
<keyword evidence="3" id="KW-0560">Oxidoreductase</keyword>
<evidence type="ECO:0000259" key="9">
    <source>
        <dbReference type="Pfam" id="PF07731"/>
    </source>
</evidence>
<feature type="signal peptide" evidence="7">
    <location>
        <begin position="1"/>
        <end position="19"/>
    </location>
</feature>
<dbReference type="PROSITE" id="PS00080">
    <property type="entry name" value="MULTICOPPER_OXIDASE2"/>
    <property type="match status" value="1"/>
</dbReference>
<dbReference type="InterPro" id="IPR011706">
    <property type="entry name" value="Cu-oxidase_C"/>
</dbReference>
<dbReference type="InterPro" id="IPR001117">
    <property type="entry name" value="Cu-oxidase_2nd"/>
</dbReference>
<evidence type="ECO:0000256" key="2">
    <source>
        <dbReference type="ARBA" id="ARBA00022723"/>
    </source>
</evidence>
<dbReference type="Pfam" id="PF07732">
    <property type="entry name" value="Cu-oxidase_3"/>
    <property type="match status" value="1"/>
</dbReference>
<keyword evidence="7" id="KW-0732">Signal</keyword>
<dbReference type="PANTHER" id="PTHR11709:SF511">
    <property type="entry name" value="LACCASE"/>
    <property type="match status" value="1"/>
</dbReference>
<evidence type="ECO:0000313" key="12">
    <source>
        <dbReference type="Proteomes" id="UP000620124"/>
    </source>
</evidence>
<keyword evidence="12" id="KW-1185">Reference proteome</keyword>
<feature type="domain" description="Plastocyanin-like" evidence="9">
    <location>
        <begin position="382"/>
        <end position="506"/>
    </location>
</feature>
<evidence type="ECO:0000256" key="6">
    <source>
        <dbReference type="ARBA" id="ARBA00023180"/>
    </source>
</evidence>
<dbReference type="SUPFAM" id="SSF49503">
    <property type="entry name" value="Cupredoxins"/>
    <property type="match status" value="3"/>
</dbReference>
<evidence type="ECO:0000256" key="4">
    <source>
        <dbReference type="ARBA" id="ARBA00023008"/>
    </source>
</evidence>
<keyword evidence="2" id="KW-0479">Metal-binding</keyword>
<feature type="domain" description="Plastocyanin-like" evidence="10">
    <location>
        <begin position="30"/>
        <end position="149"/>
    </location>
</feature>
<evidence type="ECO:0000256" key="7">
    <source>
        <dbReference type="SAM" id="SignalP"/>
    </source>
</evidence>
<organism evidence="11 12">
    <name type="scientific">Mycena venus</name>
    <dbReference type="NCBI Taxonomy" id="2733690"/>
    <lineage>
        <taxon>Eukaryota</taxon>
        <taxon>Fungi</taxon>
        <taxon>Dikarya</taxon>
        <taxon>Basidiomycota</taxon>
        <taxon>Agaricomycotina</taxon>
        <taxon>Agaricomycetes</taxon>
        <taxon>Agaricomycetidae</taxon>
        <taxon>Agaricales</taxon>
        <taxon>Marasmiineae</taxon>
        <taxon>Mycenaceae</taxon>
        <taxon>Mycena</taxon>
    </lineage>
</organism>
<evidence type="ECO:0000256" key="3">
    <source>
        <dbReference type="ARBA" id="ARBA00023002"/>
    </source>
</evidence>
<reference evidence="11" key="1">
    <citation type="submission" date="2020-05" db="EMBL/GenBank/DDBJ databases">
        <title>Mycena genomes resolve the evolution of fungal bioluminescence.</title>
        <authorList>
            <person name="Tsai I.J."/>
        </authorList>
    </citation>
    <scope>NUCLEOTIDE SEQUENCE</scope>
    <source>
        <strain evidence="11">CCC161011</strain>
    </source>
</reference>
<comment type="caution">
    <text evidence="11">The sequence shown here is derived from an EMBL/GenBank/DDBJ whole genome shotgun (WGS) entry which is preliminary data.</text>
</comment>
<feature type="chain" id="PRO_5034365963" evidence="7">
    <location>
        <begin position="20"/>
        <end position="533"/>
    </location>
</feature>
<evidence type="ECO:0000313" key="11">
    <source>
        <dbReference type="EMBL" id="KAF7360071.1"/>
    </source>
</evidence>
<dbReference type="InterPro" id="IPR011707">
    <property type="entry name" value="Cu-oxidase-like_N"/>
</dbReference>
<gene>
    <name evidence="11" type="ORF">MVEN_00735200</name>
</gene>
<sequence length="533" mass="57500">MPFLPPLFVATCLISSAIASIGPTADLTLTNDDIAPDGFTRQAVLVNGQAPGPLIVGNKGDEFNLNVIDQLTNETMLLSTSIHWHGFFQPNNSWADGVAFVTQCPIAVNNSFLYTFPTNNQAGTFWYHSHLSTQYCDGLRGPLVVYDPDDPHADLYDVDDESTVITLADWCKPRPREHARERSDSHLHTHQRTGYVQLGILQLIHSLSLSGRFAGGPTSQLAVISVTSGQRYRMRLISMSCDPNFIFTIDGHNMTIIEADGVNTEPLTVDSIQIYAGQRYSFVLTADQAVDSYWIRTVANGGTSGFDNGINSAILRYVGANDTDPTTNATTATAALVETDLHPLVATAVPGTAVAGGADVTMNIVISLDFTSFTFEINGVSYTPPTVPVLLQILSGAQSATDLLPTGSVFTLPANSVVELSIPGGTPGAPHPFHLHGHNFFVIKSAGNDTFNFDNPIIRDVVSTGTDTTDNTTIRFVTDNAGPWILHCHIDFHLELGLAIVFAEDTATIANSTQTTQWDDLCPTYDALPSDEL</sequence>
<protein>
    <submittedName>
        <fullName evidence="11">Laccase G</fullName>
    </submittedName>
</protein>
<accession>A0A8H7D5W5</accession>
<dbReference type="InterPro" id="IPR002355">
    <property type="entry name" value="Cu_oxidase_Cu_BS"/>
</dbReference>
<dbReference type="FunFam" id="2.60.40.420:FF:000045">
    <property type="entry name" value="Laccase 2"/>
    <property type="match status" value="1"/>
</dbReference>
<feature type="domain" description="Plastocyanin-like" evidence="8">
    <location>
        <begin position="161"/>
        <end position="320"/>
    </location>
</feature>
<dbReference type="InterPro" id="IPR033138">
    <property type="entry name" value="Cu_oxidase_CS"/>
</dbReference>
<evidence type="ECO:0000256" key="5">
    <source>
        <dbReference type="ARBA" id="ARBA00023157"/>
    </source>
</evidence>
<dbReference type="Gene3D" id="2.60.40.420">
    <property type="entry name" value="Cupredoxins - blue copper proteins"/>
    <property type="match status" value="3"/>
</dbReference>
<dbReference type="OrthoDB" id="2121828at2759"/>
<evidence type="ECO:0000259" key="10">
    <source>
        <dbReference type="Pfam" id="PF07732"/>
    </source>
</evidence>
<dbReference type="PANTHER" id="PTHR11709">
    <property type="entry name" value="MULTI-COPPER OXIDASE"/>
    <property type="match status" value="1"/>
</dbReference>
<dbReference type="CDD" id="cd13856">
    <property type="entry name" value="CuRO_1_Tv-LCC_like"/>
    <property type="match status" value="1"/>
</dbReference>
<dbReference type="CDD" id="cd13903">
    <property type="entry name" value="CuRO_3_Tv-LCC_like"/>
    <property type="match status" value="1"/>
</dbReference>
<dbReference type="EMBL" id="JACAZI010000005">
    <property type="protein sequence ID" value="KAF7360071.1"/>
    <property type="molecule type" value="Genomic_DNA"/>
</dbReference>
<dbReference type="Pfam" id="PF00394">
    <property type="entry name" value="Cu-oxidase"/>
    <property type="match status" value="1"/>
</dbReference>
<keyword evidence="6" id="KW-0325">Glycoprotein</keyword>
<dbReference type="GO" id="GO:0016491">
    <property type="term" value="F:oxidoreductase activity"/>
    <property type="evidence" value="ECO:0007669"/>
    <property type="project" value="UniProtKB-KW"/>
</dbReference>
<dbReference type="GO" id="GO:0005507">
    <property type="term" value="F:copper ion binding"/>
    <property type="evidence" value="ECO:0007669"/>
    <property type="project" value="InterPro"/>
</dbReference>
<dbReference type="Proteomes" id="UP000620124">
    <property type="component" value="Unassembled WGS sequence"/>
</dbReference>
<dbReference type="PROSITE" id="PS00079">
    <property type="entry name" value="MULTICOPPER_OXIDASE1"/>
    <property type="match status" value="1"/>
</dbReference>
<evidence type="ECO:0000256" key="1">
    <source>
        <dbReference type="ARBA" id="ARBA00010609"/>
    </source>
</evidence>
<keyword evidence="5" id="KW-1015">Disulfide bond</keyword>
<dbReference type="AlphaFoldDB" id="A0A8H7D5W5"/>
<dbReference type="Pfam" id="PF07731">
    <property type="entry name" value="Cu-oxidase_2"/>
    <property type="match status" value="1"/>
</dbReference>
<dbReference type="InterPro" id="IPR008972">
    <property type="entry name" value="Cupredoxin"/>
</dbReference>
<evidence type="ECO:0000259" key="8">
    <source>
        <dbReference type="Pfam" id="PF00394"/>
    </source>
</evidence>
<proteinExistence type="inferred from homology"/>
<dbReference type="InterPro" id="IPR045087">
    <property type="entry name" value="Cu-oxidase_fam"/>
</dbReference>
<keyword evidence="4" id="KW-0186">Copper</keyword>